<evidence type="ECO:0000313" key="3">
    <source>
        <dbReference type="EMBL" id="KAK9821466.1"/>
    </source>
</evidence>
<evidence type="ECO:0000259" key="2">
    <source>
        <dbReference type="Pfam" id="PF13369"/>
    </source>
</evidence>
<dbReference type="Proteomes" id="UP001445335">
    <property type="component" value="Unassembled WGS sequence"/>
</dbReference>
<dbReference type="PANTHER" id="PTHR31350">
    <property type="entry name" value="SI:DKEY-261L7.2"/>
    <property type="match status" value="1"/>
</dbReference>
<dbReference type="InterPro" id="IPR032698">
    <property type="entry name" value="SirB1_N"/>
</dbReference>
<feature type="compositionally biased region" description="Pro residues" evidence="1">
    <location>
        <begin position="78"/>
        <end position="87"/>
    </location>
</feature>
<comment type="caution">
    <text evidence="3">The sequence shown here is derived from an EMBL/GenBank/DDBJ whole genome shotgun (WGS) entry which is preliminary data.</text>
</comment>
<proteinExistence type="predicted"/>
<dbReference type="Pfam" id="PF13369">
    <property type="entry name" value="Transglut_core2"/>
    <property type="match status" value="1"/>
</dbReference>
<accession>A0AAW1QK44</accession>
<evidence type="ECO:0000313" key="4">
    <source>
        <dbReference type="Proteomes" id="UP001445335"/>
    </source>
</evidence>
<feature type="region of interest" description="Disordered" evidence="1">
    <location>
        <begin position="74"/>
        <end position="121"/>
    </location>
</feature>
<evidence type="ECO:0000256" key="1">
    <source>
        <dbReference type="SAM" id="MobiDB-lite"/>
    </source>
</evidence>
<dbReference type="PANTHER" id="PTHR31350:SF29">
    <property type="entry name" value="PROTEIN SIRB1 N-TERMINAL DOMAIN-CONTAINING PROTEIN"/>
    <property type="match status" value="1"/>
</dbReference>
<organism evidence="3 4">
    <name type="scientific">Elliptochloris bilobata</name>
    <dbReference type="NCBI Taxonomy" id="381761"/>
    <lineage>
        <taxon>Eukaryota</taxon>
        <taxon>Viridiplantae</taxon>
        <taxon>Chlorophyta</taxon>
        <taxon>core chlorophytes</taxon>
        <taxon>Trebouxiophyceae</taxon>
        <taxon>Trebouxiophyceae incertae sedis</taxon>
        <taxon>Elliptochloris clade</taxon>
        <taxon>Elliptochloris</taxon>
    </lineage>
</organism>
<gene>
    <name evidence="3" type="ORF">WJX81_006037</name>
</gene>
<reference evidence="3 4" key="1">
    <citation type="journal article" date="2024" name="Nat. Commun.">
        <title>Phylogenomics reveals the evolutionary origins of lichenization in chlorophyte algae.</title>
        <authorList>
            <person name="Puginier C."/>
            <person name="Libourel C."/>
            <person name="Otte J."/>
            <person name="Skaloud P."/>
            <person name="Haon M."/>
            <person name="Grisel S."/>
            <person name="Petersen M."/>
            <person name="Berrin J.G."/>
            <person name="Delaux P.M."/>
            <person name="Dal Grande F."/>
            <person name="Keller J."/>
        </authorList>
    </citation>
    <scope>NUCLEOTIDE SEQUENCE [LARGE SCALE GENOMIC DNA]</scope>
    <source>
        <strain evidence="3 4">SAG 245.80</strain>
    </source>
</reference>
<sequence length="576" mass="62146">MAKACLLIALEEEAAELESAQLDTSSERWLELFDTAHGPEASFALSNSELGTKSTWSLERLDALAAEARAEFVRTVDPLPPPPPLLKPRPLRGGTTRSATADQQPGKRSRRSGARADAAPAAASAAGVAAVSGVLHRHGYRRMGEHGDPRDSRLSQVLERGSGCPAALAVLHMELCRRLGLPLAAAILDEGRYVVLWPEATPLAACGQRVVIDPYCGGDLLLLSEVCEVFQHERDALMALRPASRCEILAALLAQLRDAHWARAVGCRAEPGWLLPLAVGTALEGRVGPLAGTDIRRAIAAAERRTALLPACAEARLELALLLYFAGDARGAQDALPTHVVDVTYDDGFEGEFCMPGEVAVDNDSSKRFTILTVEVKDYPGLLRVIAWVVNGLDVLVENARLVTDNEGYAKNRFWLTDRRGRKLSNQNADLLAERVGDFVVYCTPDRKTMQAKQYASNGVHINNEAHSEYSVVTIAENRERASALLEVASAMTGIGIVIHEAVIQGSKVGKVPKLAEAPEVDVPEHGAAFKFWVTDRQNAKLDYARATALLYTLGLVFGRSNGPLQPPNASKFVLA</sequence>
<dbReference type="EMBL" id="JALJOU010000101">
    <property type="protein sequence ID" value="KAK9821466.1"/>
    <property type="molecule type" value="Genomic_DNA"/>
</dbReference>
<keyword evidence="4" id="KW-1185">Reference proteome</keyword>
<feature type="domain" description="Protein SirB1 N-terminal" evidence="2">
    <location>
        <begin position="60"/>
        <end position="234"/>
    </location>
</feature>
<dbReference type="AlphaFoldDB" id="A0AAW1QK44"/>
<protein>
    <recommendedName>
        <fullName evidence="2">Protein SirB1 N-terminal domain-containing protein</fullName>
    </recommendedName>
</protein>
<name>A0AAW1QK44_9CHLO</name>